<dbReference type="eggNOG" id="COG0834">
    <property type="taxonomic scope" value="Bacteria"/>
</dbReference>
<name>E3BMX8_9VIBR</name>
<dbReference type="PANTHER" id="PTHR35936:SF35">
    <property type="entry name" value="L-CYSTINE-BINDING PROTEIN TCYJ"/>
    <property type="match status" value="1"/>
</dbReference>
<dbReference type="SUPFAM" id="SSF53850">
    <property type="entry name" value="Periplasmic binding protein-like II"/>
    <property type="match status" value="1"/>
</dbReference>
<keyword evidence="5" id="KW-1185">Reference proteome</keyword>
<dbReference type="AlphaFoldDB" id="E3BMX8"/>
<evidence type="ECO:0000313" key="4">
    <source>
        <dbReference type="EMBL" id="EFP95604.1"/>
    </source>
</evidence>
<dbReference type="Gene3D" id="3.40.190.10">
    <property type="entry name" value="Periplasmic binding protein-like II"/>
    <property type="match status" value="2"/>
</dbReference>
<evidence type="ECO:0000256" key="1">
    <source>
        <dbReference type="ARBA" id="ARBA00010333"/>
    </source>
</evidence>
<dbReference type="RefSeq" id="WP_009602488.1">
    <property type="nucleotide sequence ID" value="NZ_AEIU01000091.1"/>
</dbReference>
<accession>E3BMX8</accession>
<dbReference type="InterPro" id="IPR001638">
    <property type="entry name" value="Solute-binding_3/MltF_N"/>
</dbReference>
<dbReference type="EMBL" id="AEIU01000091">
    <property type="protein sequence ID" value="EFP95604.1"/>
    <property type="molecule type" value="Genomic_DNA"/>
</dbReference>
<keyword evidence="2" id="KW-0732">Signal</keyword>
<organism evidence="4 5">
    <name type="scientific">Vibrio caribbeanicus ATCC BAA-2122</name>
    <dbReference type="NCBI Taxonomy" id="796620"/>
    <lineage>
        <taxon>Bacteria</taxon>
        <taxon>Pseudomonadati</taxon>
        <taxon>Pseudomonadota</taxon>
        <taxon>Gammaproteobacteria</taxon>
        <taxon>Vibrionales</taxon>
        <taxon>Vibrionaceae</taxon>
        <taxon>Vibrio</taxon>
    </lineage>
</organism>
<dbReference type="OrthoDB" id="7354650at2"/>
<dbReference type="STRING" id="796620.VIBC2010_10961"/>
<comment type="similarity">
    <text evidence="1">Belongs to the bacterial solute-binding protein 3 family.</text>
</comment>
<dbReference type="Proteomes" id="UP000002943">
    <property type="component" value="Unassembled WGS sequence"/>
</dbReference>
<evidence type="ECO:0000259" key="3">
    <source>
        <dbReference type="SMART" id="SM00062"/>
    </source>
</evidence>
<dbReference type="Pfam" id="PF00497">
    <property type="entry name" value="SBP_bac_3"/>
    <property type="match status" value="1"/>
</dbReference>
<gene>
    <name evidence="4" type="ORF">VIBC2010_10961</name>
</gene>
<evidence type="ECO:0000256" key="2">
    <source>
        <dbReference type="ARBA" id="ARBA00022729"/>
    </source>
</evidence>
<evidence type="ECO:0000313" key="5">
    <source>
        <dbReference type="Proteomes" id="UP000002943"/>
    </source>
</evidence>
<reference evidence="4 5" key="1">
    <citation type="journal article" date="2012" name="Int. J. Syst. Evol. Microbiol.">
        <title>Vibrio caribbeanicus sp. nov., isolated from the marine sponge Scleritoderma cyanea.</title>
        <authorList>
            <person name="Hoffmann M."/>
            <person name="Monday S.R."/>
            <person name="Allard M.W."/>
            <person name="Strain E.A."/>
            <person name="Whittaker P."/>
            <person name="Naum M."/>
            <person name="McCarthy P.J."/>
            <person name="Lopez J.V."/>
            <person name="Fischer M."/>
            <person name="Brown E.W."/>
        </authorList>
    </citation>
    <scope>NUCLEOTIDE SEQUENCE [LARGE SCALE GENOMIC DNA]</scope>
    <source>
        <strain evidence="4 5">ATCC BAA-2122</strain>
    </source>
</reference>
<protein>
    <submittedName>
        <fullName evidence="4">ABC-type amino acid transport/signal transduction system</fullName>
    </submittedName>
</protein>
<feature type="domain" description="Solute-binding protein family 3/N-terminal" evidence="3">
    <location>
        <begin position="21"/>
        <end position="246"/>
    </location>
</feature>
<sequence length="259" mass="29751">MKRVLPLFLCLLPFLVCGEVKLVVLEYPPYVTLNGKKEVGGVAVKIVEKIFENLGKPIKISVLPWGRAIIQVRSGKADGIFTAFKTPEREQFVRYIDGVLFEQNIVAIRSRFSTMTWHEDTFEQSRLCLINNVSYGRYIDDMIEKQRFKTVIRVKLPEQCLQLLRYKRVDFWVSNEAGARYLAAIHQVHKQLIFEQPPIESTPSYIAFSKRGTVTLEDIAQFDEALKNLKSSGEYGNIINQYFSDITSGRQKPSSDKPH</sequence>
<dbReference type="SMART" id="SM00062">
    <property type="entry name" value="PBPb"/>
    <property type="match status" value="1"/>
</dbReference>
<comment type="caution">
    <text evidence="4">The sequence shown here is derived from an EMBL/GenBank/DDBJ whole genome shotgun (WGS) entry which is preliminary data.</text>
</comment>
<dbReference type="PANTHER" id="PTHR35936">
    <property type="entry name" value="MEMBRANE-BOUND LYTIC MUREIN TRANSGLYCOSYLASE F"/>
    <property type="match status" value="1"/>
</dbReference>
<proteinExistence type="inferred from homology"/>